<dbReference type="Proteomes" id="UP000481153">
    <property type="component" value="Unassembled WGS sequence"/>
</dbReference>
<accession>A0A6G0WV60</accession>
<protein>
    <recommendedName>
        <fullName evidence="3">F-box domain-containing protein</fullName>
    </recommendedName>
</protein>
<keyword evidence="2" id="KW-1185">Reference proteome</keyword>
<dbReference type="VEuPathDB" id="FungiDB:AeMF1_008266"/>
<organism evidence="1 2">
    <name type="scientific">Aphanomyces euteiches</name>
    <dbReference type="NCBI Taxonomy" id="100861"/>
    <lineage>
        <taxon>Eukaryota</taxon>
        <taxon>Sar</taxon>
        <taxon>Stramenopiles</taxon>
        <taxon>Oomycota</taxon>
        <taxon>Saprolegniomycetes</taxon>
        <taxon>Saprolegniales</taxon>
        <taxon>Verrucalvaceae</taxon>
        <taxon>Aphanomyces</taxon>
    </lineage>
</organism>
<evidence type="ECO:0000313" key="2">
    <source>
        <dbReference type="Proteomes" id="UP000481153"/>
    </source>
</evidence>
<dbReference type="VEuPathDB" id="FungiDB:AeMF1_007430"/>
<name>A0A6G0WV60_9STRA</name>
<evidence type="ECO:0000313" key="1">
    <source>
        <dbReference type="EMBL" id="KAF0731415.1"/>
    </source>
</evidence>
<comment type="caution">
    <text evidence="1">The sequence shown here is derived from an EMBL/GenBank/DDBJ whole genome shotgun (WGS) entry which is preliminary data.</text>
</comment>
<reference evidence="1 2" key="1">
    <citation type="submission" date="2019-07" db="EMBL/GenBank/DDBJ databases">
        <title>Genomics analysis of Aphanomyces spp. identifies a new class of oomycete effector associated with host adaptation.</title>
        <authorList>
            <person name="Gaulin E."/>
        </authorList>
    </citation>
    <scope>NUCLEOTIDE SEQUENCE [LARGE SCALE GENOMIC DNA]</scope>
    <source>
        <strain evidence="1 2">ATCC 201684</strain>
    </source>
</reference>
<sequence>MKKMKPSLVSLLPLDVVAKIVFFIRDWNVVLTCLEVLRSANALGPLESLWRLHLLNWKDCDLWPTLDLTKLNDASRVDVETIAKFYSKVTVNVKTNADWACQYIHPNTSVEMKNVHFLKSDDDVILELEDIEDGSTYNLDTETLAKWKDIRVVAIDEKIFTLPSCLVYFPRLVVIDCRECIGQMAEAVFDYAASSSSLRILRLEAYESFNHGHCSITSAMAKKLIQWIKSQLIESISLKLFIWEVFSQRNAVVSSALSKLSMKKLEIVEEYASGWCSRGDFCRAEQALQLEFCDPRNCGFENLDMLIEYIHSFEAIFDSDIKTLCLIGFHSVGFSDLWPLFAPLLQRSKLEQLTVYIDGITEADAVKVVETLQNASTLETLFIVNPGKKVPFDAVQTFLHGVPPSVKRFPKVSRLHYLAYSYSQDECILLQDLASKKGISLLY</sequence>
<gene>
    <name evidence="1" type="ORF">Ae201684_011318</name>
</gene>
<proteinExistence type="predicted"/>
<dbReference type="AlphaFoldDB" id="A0A6G0WV60"/>
<dbReference type="SUPFAM" id="SSF52047">
    <property type="entry name" value="RNI-like"/>
    <property type="match status" value="1"/>
</dbReference>
<evidence type="ECO:0008006" key="3">
    <source>
        <dbReference type="Google" id="ProtNLM"/>
    </source>
</evidence>
<dbReference type="EMBL" id="VJMJ01000143">
    <property type="protein sequence ID" value="KAF0731415.1"/>
    <property type="molecule type" value="Genomic_DNA"/>
</dbReference>